<keyword evidence="1" id="KW-0175">Coiled coil</keyword>
<gene>
    <name evidence="2" type="ORF">ACG00X_04850</name>
</gene>
<comment type="caution">
    <text evidence="2">The sequence shown here is derived from an EMBL/GenBank/DDBJ whole genome shotgun (WGS) entry which is preliminary data.</text>
</comment>
<evidence type="ECO:0000256" key="1">
    <source>
        <dbReference type="SAM" id="Coils"/>
    </source>
</evidence>
<dbReference type="Proteomes" id="UP001606305">
    <property type="component" value="Unassembled WGS sequence"/>
</dbReference>
<dbReference type="RefSeq" id="WP_394486868.1">
    <property type="nucleotide sequence ID" value="NZ_JBIGIA010000003.1"/>
</dbReference>
<name>A0ABW7G2I3_9BURK</name>
<evidence type="ECO:0000313" key="3">
    <source>
        <dbReference type="Proteomes" id="UP001606305"/>
    </source>
</evidence>
<proteinExistence type="predicted"/>
<sequence>MFVLIGLLSLAACQAPVPVPPPAPPPGVCAKPAAPPEAESLKAVLAYADELRKTLALAQGRTGAEQAQAAAQLDALAAAPDALAEPLKAVATLSAARLAELRRLQDSVDKLTQQLRDSQRRNEQLNEKLEALKAIEQTLPVKR</sequence>
<organism evidence="2 3">
    <name type="scientific">Pelomonas nitida</name>
    <dbReference type="NCBI Taxonomy" id="3299027"/>
    <lineage>
        <taxon>Bacteria</taxon>
        <taxon>Pseudomonadati</taxon>
        <taxon>Pseudomonadota</taxon>
        <taxon>Betaproteobacteria</taxon>
        <taxon>Burkholderiales</taxon>
        <taxon>Sphaerotilaceae</taxon>
        <taxon>Roseateles</taxon>
    </lineage>
</organism>
<evidence type="ECO:0000313" key="2">
    <source>
        <dbReference type="EMBL" id="MFG6456153.1"/>
    </source>
</evidence>
<feature type="coiled-coil region" evidence="1">
    <location>
        <begin position="101"/>
        <end position="135"/>
    </location>
</feature>
<protein>
    <submittedName>
        <fullName evidence="2">Uncharacterized protein</fullName>
    </submittedName>
</protein>
<dbReference type="EMBL" id="JBIGIA010000003">
    <property type="protein sequence ID" value="MFG6456153.1"/>
    <property type="molecule type" value="Genomic_DNA"/>
</dbReference>
<accession>A0ABW7G2I3</accession>
<reference evidence="2 3" key="1">
    <citation type="submission" date="2024-09" db="EMBL/GenBank/DDBJ databases">
        <title>Novel species of the genus Pelomonas and Roseateles isolated from streams.</title>
        <authorList>
            <person name="Lu H."/>
        </authorList>
    </citation>
    <scope>NUCLEOTIDE SEQUENCE [LARGE SCALE GENOMIC DNA]</scope>
    <source>
        <strain evidence="2 3">BYS96W</strain>
    </source>
</reference>
<keyword evidence="3" id="KW-1185">Reference proteome</keyword>